<dbReference type="NCBIfam" id="TIGR00180">
    <property type="entry name" value="parB_part"/>
    <property type="match status" value="1"/>
</dbReference>
<evidence type="ECO:0000313" key="6">
    <source>
        <dbReference type="EMBL" id="SFG90330.1"/>
    </source>
</evidence>
<dbReference type="InterPro" id="IPR057240">
    <property type="entry name" value="ParB_dimer_C"/>
</dbReference>
<organism evidence="6 7">
    <name type="scientific">Desulfotruncus arcticus DSM 17038</name>
    <dbReference type="NCBI Taxonomy" id="1121424"/>
    <lineage>
        <taxon>Bacteria</taxon>
        <taxon>Bacillati</taxon>
        <taxon>Bacillota</taxon>
        <taxon>Clostridia</taxon>
        <taxon>Eubacteriales</taxon>
        <taxon>Desulfallaceae</taxon>
        <taxon>Desulfotruncus</taxon>
    </lineage>
</organism>
<dbReference type="PANTHER" id="PTHR33375:SF1">
    <property type="entry name" value="CHROMOSOME-PARTITIONING PROTEIN PARB-RELATED"/>
    <property type="match status" value="1"/>
</dbReference>
<accession>A0A1I2VMG9</accession>
<sequence>MNKKRGLGKGLSALIPEQDNQKNSENQLIEVLLIDIYPNPKQPRQRIDEKNLNELMESIKTHGLIQPIIVRPGQNNKYEIIAGERRWQACKMLKMETVPVIIKKYSDLEASAAALIENIQREDLNAIEEASAYKNLMENYNLTQEELSIRVGKSRPFIANMVRILGLPKEIKDMLAEELITAGHARALIPVQDSEIQVKLTLKILKQQLSVRKTEEMVKKYIENTGKEIGKAENGNEKNNKIRNLEQFLSQKIGKMVQIKVNVNGSGKLIINYNSQVELINIIENIKIS</sequence>
<dbReference type="InterPro" id="IPR036086">
    <property type="entry name" value="ParB/Sulfiredoxin_sf"/>
</dbReference>
<keyword evidence="3" id="KW-0159">Chromosome partition</keyword>
<dbReference type="CDD" id="cd16393">
    <property type="entry name" value="SPO0J_N"/>
    <property type="match status" value="1"/>
</dbReference>
<dbReference type="AlphaFoldDB" id="A0A1I2VMG9"/>
<protein>
    <submittedName>
        <fullName evidence="6">Chromosome partitioning protein, ParB family</fullName>
    </submittedName>
</protein>
<dbReference type="Pfam" id="PF17762">
    <property type="entry name" value="HTH_ParB"/>
    <property type="match status" value="1"/>
</dbReference>
<dbReference type="RefSeq" id="WP_092472287.1">
    <property type="nucleotide sequence ID" value="NZ_FOOX01000011.1"/>
</dbReference>
<evidence type="ECO:0000256" key="1">
    <source>
        <dbReference type="ARBA" id="ARBA00004453"/>
    </source>
</evidence>
<gene>
    <name evidence="6" type="ORF">SAMN05660649_03107</name>
</gene>
<dbReference type="Proteomes" id="UP000199337">
    <property type="component" value="Unassembled WGS sequence"/>
</dbReference>
<dbReference type="GO" id="GO:0003677">
    <property type="term" value="F:DNA binding"/>
    <property type="evidence" value="ECO:0007669"/>
    <property type="project" value="UniProtKB-KW"/>
</dbReference>
<dbReference type="SMART" id="SM00470">
    <property type="entry name" value="ParB"/>
    <property type="match status" value="1"/>
</dbReference>
<dbReference type="FunFam" id="1.10.10.2830:FF:000001">
    <property type="entry name" value="Chromosome partitioning protein ParB"/>
    <property type="match status" value="1"/>
</dbReference>
<dbReference type="Pfam" id="PF02195">
    <property type="entry name" value="ParB_N"/>
    <property type="match status" value="1"/>
</dbReference>
<dbReference type="GO" id="GO:0009295">
    <property type="term" value="C:nucleoid"/>
    <property type="evidence" value="ECO:0007669"/>
    <property type="project" value="UniProtKB-SubCell"/>
</dbReference>
<dbReference type="GO" id="GO:0045881">
    <property type="term" value="P:positive regulation of sporulation resulting in formation of a cellular spore"/>
    <property type="evidence" value="ECO:0007669"/>
    <property type="project" value="TreeGrafter"/>
</dbReference>
<evidence type="ECO:0000256" key="4">
    <source>
        <dbReference type="ARBA" id="ARBA00023125"/>
    </source>
</evidence>
<keyword evidence="7" id="KW-1185">Reference proteome</keyword>
<dbReference type="InterPro" id="IPR041468">
    <property type="entry name" value="HTH_ParB/Spo0J"/>
</dbReference>
<comment type="subcellular location">
    <subcellularLocation>
        <location evidence="1">Cytoplasm</location>
        <location evidence="1">Nucleoid</location>
    </subcellularLocation>
</comment>
<feature type="domain" description="ParB-like N-terminal" evidence="5">
    <location>
        <begin position="27"/>
        <end position="119"/>
    </location>
</feature>
<evidence type="ECO:0000313" key="7">
    <source>
        <dbReference type="Proteomes" id="UP000199337"/>
    </source>
</evidence>
<dbReference type="InterPro" id="IPR050336">
    <property type="entry name" value="Chromosome_partition/occlusion"/>
</dbReference>
<evidence type="ECO:0000256" key="2">
    <source>
        <dbReference type="ARBA" id="ARBA00006295"/>
    </source>
</evidence>
<name>A0A1I2VMG9_9FIRM</name>
<evidence type="ECO:0000259" key="5">
    <source>
        <dbReference type="SMART" id="SM00470"/>
    </source>
</evidence>
<dbReference type="Pfam" id="PF23552">
    <property type="entry name" value="ParB_C"/>
    <property type="match status" value="1"/>
</dbReference>
<dbReference type="FunFam" id="3.90.1530.30:FF:000001">
    <property type="entry name" value="Chromosome partitioning protein ParB"/>
    <property type="match status" value="1"/>
</dbReference>
<dbReference type="InterPro" id="IPR004437">
    <property type="entry name" value="ParB/RepB/Spo0J"/>
</dbReference>
<dbReference type="PANTHER" id="PTHR33375">
    <property type="entry name" value="CHROMOSOME-PARTITIONING PROTEIN PARB-RELATED"/>
    <property type="match status" value="1"/>
</dbReference>
<dbReference type="OrthoDB" id="9802051at2"/>
<proteinExistence type="inferred from homology"/>
<dbReference type="SUPFAM" id="SSF110849">
    <property type="entry name" value="ParB/Sulfiredoxin"/>
    <property type="match status" value="1"/>
</dbReference>
<dbReference type="Gene3D" id="3.90.1530.30">
    <property type="match status" value="1"/>
</dbReference>
<dbReference type="EMBL" id="FOOX01000011">
    <property type="protein sequence ID" value="SFG90330.1"/>
    <property type="molecule type" value="Genomic_DNA"/>
</dbReference>
<keyword evidence="4" id="KW-0238">DNA-binding</keyword>
<reference evidence="7" key="1">
    <citation type="submission" date="2016-10" db="EMBL/GenBank/DDBJ databases">
        <authorList>
            <person name="Varghese N."/>
            <person name="Submissions S."/>
        </authorList>
    </citation>
    <scope>NUCLEOTIDE SEQUENCE [LARGE SCALE GENOMIC DNA]</scope>
    <source>
        <strain evidence="7">DSM 17038</strain>
    </source>
</reference>
<comment type="similarity">
    <text evidence="2">Belongs to the ParB family.</text>
</comment>
<dbReference type="GO" id="GO:0005694">
    <property type="term" value="C:chromosome"/>
    <property type="evidence" value="ECO:0007669"/>
    <property type="project" value="TreeGrafter"/>
</dbReference>
<dbReference type="Gene3D" id="1.10.10.2830">
    <property type="match status" value="1"/>
</dbReference>
<dbReference type="STRING" id="341036.SAMN05660649_03107"/>
<dbReference type="GO" id="GO:0007059">
    <property type="term" value="P:chromosome segregation"/>
    <property type="evidence" value="ECO:0007669"/>
    <property type="project" value="UniProtKB-KW"/>
</dbReference>
<dbReference type="InterPro" id="IPR003115">
    <property type="entry name" value="ParB_N"/>
</dbReference>
<evidence type="ECO:0000256" key="3">
    <source>
        <dbReference type="ARBA" id="ARBA00022829"/>
    </source>
</evidence>